<comment type="caution">
    <text evidence="2">The sequence shown here is derived from an EMBL/GenBank/DDBJ whole genome shotgun (WGS) entry which is preliminary data.</text>
</comment>
<dbReference type="Proteomes" id="UP000249828">
    <property type="component" value="Unassembled WGS sequence"/>
</dbReference>
<dbReference type="PROSITE" id="PS50943">
    <property type="entry name" value="HTH_CROC1"/>
    <property type="match status" value="1"/>
</dbReference>
<proteinExistence type="predicted"/>
<dbReference type="STRING" id="1077675.BCR22_03190"/>
<dbReference type="AlphaFoldDB" id="A0A2W3ZP25"/>
<evidence type="ECO:0000259" key="1">
    <source>
        <dbReference type="PROSITE" id="PS50943"/>
    </source>
</evidence>
<dbReference type="GO" id="GO:0003677">
    <property type="term" value="F:DNA binding"/>
    <property type="evidence" value="ECO:0007669"/>
    <property type="project" value="InterPro"/>
</dbReference>
<evidence type="ECO:0000313" key="3">
    <source>
        <dbReference type="Proteomes" id="UP000249828"/>
    </source>
</evidence>
<name>A0A2W3ZP25_9ENTE</name>
<dbReference type="Pfam" id="PF01381">
    <property type="entry name" value="HTH_3"/>
    <property type="match status" value="1"/>
</dbReference>
<dbReference type="CDD" id="cd00093">
    <property type="entry name" value="HTH_XRE"/>
    <property type="match status" value="1"/>
</dbReference>
<keyword evidence="3" id="KW-1185">Reference proteome</keyword>
<dbReference type="InterPro" id="IPR001387">
    <property type="entry name" value="Cro/C1-type_HTH"/>
</dbReference>
<accession>A0A2W3ZP25</accession>
<protein>
    <recommendedName>
        <fullName evidence="1">HTH cro/C1-type domain-containing protein</fullName>
    </recommendedName>
</protein>
<reference evidence="2 3" key="1">
    <citation type="submission" date="2017-11" db="EMBL/GenBank/DDBJ databases">
        <title>Draft genome sequence of Enterococcus plantarum TRW2 strain isolated from lettuce.</title>
        <authorList>
            <person name="Kim E.B."/>
            <person name="Marco M.L."/>
            <person name="Williams T.R."/>
            <person name="You I.H."/>
        </authorList>
    </citation>
    <scope>NUCLEOTIDE SEQUENCE [LARGE SCALE GENOMIC DNA]</scope>
    <source>
        <strain evidence="2 3">TRW2</strain>
    </source>
</reference>
<dbReference type="SMART" id="SM00530">
    <property type="entry name" value="HTH_XRE"/>
    <property type="match status" value="1"/>
</dbReference>
<dbReference type="Gene3D" id="1.10.260.40">
    <property type="entry name" value="lambda repressor-like DNA-binding domains"/>
    <property type="match status" value="1"/>
</dbReference>
<dbReference type="EMBL" id="PIEU01000041">
    <property type="protein sequence ID" value="PZL75874.1"/>
    <property type="molecule type" value="Genomic_DNA"/>
</dbReference>
<dbReference type="SUPFAM" id="SSF47413">
    <property type="entry name" value="lambda repressor-like DNA-binding domains"/>
    <property type="match status" value="1"/>
</dbReference>
<sequence>MEINLKEAGDRIKSIRKHHNYSMALFSNLIGNSSASTVNNWEKGNNLPKADRLEKIAILGNTTADWIRYGAFTEYVQKLLKEANLRRNLDETQFRELVQVLKNQKITYSQDLKILTTANELFPDLFETSYQSQVSEQNTLLIAEDSTTYRIERNDRYRSDFLPMIEGLLHDSSQREINASVIFLIFDLLKHTEKSENFLTVSQIFTMLSDILTNNIAYRDTLSPKVRYDDNSLSEQTLKKKYEQTKKELILLLDAFYSEYNES</sequence>
<dbReference type="InterPro" id="IPR010982">
    <property type="entry name" value="Lambda_DNA-bd_dom_sf"/>
</dbReference>
<gene>
    <name evidence="2" type="ORF">CI088_04250</name>
</gene>
<organism evidence="2 3">
    <name type="scientific">Enterococcus plantarum</name>
    <dbReference type="NCBI Taxonomy" id="1077675"/>
    <lineage>
        <taxon>Bacteria</taxon>
        <taxon>Bacillati</taxon>
        <taxon>Bacillota</taxon>
        <taxon>Bacilli</taxon>
        <taxon>Lactobacillales</taxon>
        <taxon>Enterococcaceae</taxon>
        <taxon>Enterococcus</taxon>
    </lineage>
</organism>
<dbReference type="RefSeq" id="WP_111247315.1">
    <property type="nucleotide sequence ID" value="NZ_PIEU01000041.1"/>
</dbReference>
<feature type="domain" description="HTH cro/C1-type" evidence="1">
    <location>
        <begin position="12"/>
        <end position="67"/>
    </location>
</feature>
<evidence type="ECO:0000313" key="2">
    <source>
        <dbReference type="EMBL" id="PZL75874.1"/>
    </source>
</evidence>